<organism evidence="1 2">
    <name type="scientific">Stenomitos frigidus AS-A4</name>
    <dbReference type="NCBI Taxonomy" id="2933935"/>
    <lineage>
        <taxon>Bacteria</taxon>
        <taxon>Bacillati</taxon>
        <taxon>Cyanobacteriota</taxon>
        <taxon>Cyanophyceae</taxon>
        <taxon>Leptolyngbyales</taxon>
        <taxon>Leptolyngbyaceae</taxon>
        <taxon>Stenomitos</taxon>
    </lineage>
</organism>
<proteinExistence type="predicted"/>
<evidence type="ECO:0000313" key="2">
    <source>
        <dbReference type="Proteomes" id="UP001476950"/>
    </source>
</evidence>
<dbReference type="EMBL" id="JAMPLM010000003">
    <property type="protein sequence ID" value="MEP1057911.1"/>
    <property type="molecule type" value="Genomic_DNA"/>
</dbReference>
<accession>A0ABV0KFA6</accession>
<sequence length="51" mass="5950">MDDSWAVGTIDDRNNTTENFRLFIVLLIPEESEATSEMIVFLWMMGRSHTE</sequence>
<comment type="caution">
    <text evidence="1">The sequence shown here is derived from an EMBL/GenBank/DDBJ whole genome shotgun (WGS) entry which is preliminary data.</text>
</comment>
<gene>
    <name evidence="1" type="ORF">NDI38_05630</name>
</gene>
<keyword evidence="2" id="KW-1185">Reference proteome</keyword>
<dbReference type="RefSeq" id="WP_190451278.1">
    <property type="nucleotide sequence ID" value="NZ_JAMPLM010000003.1"/>
</dbReference>
<evidence type="ECO:0000313" key="1">
    <source>
        <dbReference type="EMBL" id="MEP1057911.1"/>
    </source>
</evidence>
<name>A0ABV0KFA6_9CYAN</name>
<reference evidence="1 2" key="1">
    <citation type="submission" date="2022-04" db="EMBL/GenBank/DDBJ databases">
        <title>Positive selection, recombination, and allopatry shape intraspecific diversity of widespread and dominant cyanobacteria.</title>
        <authorList>
            <person name="Wei J."/>
            <person name="Shu W."/>
            <person name="Hu C."/>
        </authorList>
    </citation>
    <scope>NUCLEOTIDE SEQUENCE [LARGE SCALE GENOMIC DNA]</scope>
    <source>
        <strain evidence="1 2">AS-A4</strain>
    </source>
</reference>
<dbReference type="Proteomes" id="UP001476950">
    <property type="component" value="Unassembled WGS sequence"/>
</dbReference>
<protein>
    <submittedName>
        <fullName evidence="1">Uncharacterized protein</fullName>
    </submittedName>
</protein>